<dbReference type="InterPro" id="IPR017451">
    <property type="entry name" value="F-box-assoc_interact_dom"/>
</dbReference>
<organism evidence="2 3">
    <name type="scientific">Lactuca virosa</name>
    <dbReference type="NCBI Taxonomy" id="75947"/>
    <lineage>
        <taxon>Eukaryota</taxon>
        <taxon>Viridiplantae</taxon>
        <taxon>Streptophyta</taxon>
        <taxon>Embryophyta</taxon>
        <taxon>Tracheophyta</taxon>
        <taxon>Spermatophyta</taxon>
        <taxon>Magnoliopsida</taxon>
        <taxon>eudicotyledons</taxon>
        <taxon>Gunneridae</taxon>
        <taxon>Pentapetalae</taxon>
        <taxon>asterids</taxon>
        <taxon>campanulids</taxon>
        <taxon>Asterales</taxon>
        <taxon>Asteraceae</taxon>
        <taxon>Cichorioideae</taxon>
        <taxon>Cichorieae</taxon>
        <taxon>Lactucinae</taxon>
        <taxon>Lactuca</taxon>
    </lineage>
</organism>
<dbReference type="InterPro" id="IPR036047">
    <property type="entry name" value="F-box-like_dom_sf"/>
</dbReference>
<dbReference type="SUPFAM" id="SSF81383">
    <property type="entry name" value="F-box domain"/>
    <property type="match status" value="1"/>
</dbReference>
<dbReference type="EMBL" id="CAKMRJ010002288">
    <property type="protein sequence ID" value="CAH1428900.1"/>
    <property type="molecule type" value="Genomic_DNA"/>
</dbReference>
<keyword evidence="3" id="KW-1185">Reference proteome</keyword>
<dbReference type="Pfam" id="PF08268">
    <property type="entry name" value="FBA_3"/>
    <property type="match status" value="1"/>
</dbReference>
<feature type="domain" description="F-box" evidence="1">
    <location>
        <begin position="1"/>
        <end position="44"/>
    </location>
</feature>
<protein>
    <recommendedName>
        <fullName evidence="1">F-box domain-containing protein</fullName>
    </recommendedName>
</protein>
<dbReference type="PANTHER" id="PTHR31672:SF13">
    <property type="entry name" value="F-BOX PROTEIN CPR30-LIKE"/>
    <property type="match status" value="1"/>
</dbReference>
<dbReference type="InterPro" id="IPR050796">
    <property type="entry name" value="SCF_F-box_component"/>
</dbReference>
<dbReference type="InterPro" id="IPR001810">
    <property type="entry name" value="F-box_dom"/>
</dbReference>
<dbReference type="SMART" id="SM00256">
    <property type="entry name" value="FBOX"/>
    <property type="match status" value="1"/>
</dbReference>
<dbReference type="AlphaFoldDB" id="A0AAU9MR83"/>
<proteinExistence type="predicted"/>
<dbReference type="PANTHER" id="PTHR31672">
    <property type="entry name" value="BNACNNG10540D PROTEIN"/>
    <property type="match status" value="1"/>
</dbReference>
<sequence>MENLPGDVLSKIFIRLLAKQLAQMRCVCKTWNAILSESSFIKSHLHHSIHNNDEILFFFKKNTIIFNCFSSPGPITARPSSSPRLELTNFIKLKFPINPQHKNPSVTVIIGSVNGLICFSYSSNHDYFICIWNPSLSASLTLPPSSLPYTRYFLAFGYDPKTDDYKVVKLENIPYYEKPNINMVTQPLGEVYSMRKGSWKLIPQTIPSYIKLFIGQNEVCLNGHLHWLCLTDLEVSPRPQTILTFELGAMTYGQIPLPDSVQLDQHLFRVNTLGVLGGKLCLMSSAKDGEFGVWVMDDDESWAKHHVFSQFSSCITPYGFTSHKEFLFQVGVTCRFALYDPVAAKTKIFKIKMRPPVVDRLIIFRYVDSLVWIAPNSRLKLAG</sequence>
<reference evidence="2 3" key="1">
    <citation type="submission" date="2022-01" db="EMBL/GenBank/DDBJ databases">
        <authorList>
            <person name="Xiong W."/>
            <person name="Schranz E."/>
        </authorList>
    </citation>
    <scope>NUCLEOTIDE SEQUENCE [LARGE SCALE GENOMIC DNA]</scope>
</reference>
<evidence type="ECO:0000313" key="3">
    <source>
        <dbReference type="Proteomes" id="UP001157418"/>
    </source>
</evidence>
<dbReference type="Pfam" id="PF12937">
    <property type="entry name" value="F-box-like"/>
    <property type="match status" value="1"/>
</dbReference>
<evidence type="ECO:0000259" key="1">
    <source>
        <dbReference type="PROSITE" id="PS50181"/>
    </source>
</evidence>
<dbReference type="Gene3D" id="1.20.1280.50">
    <property type="match status" value="1"/>
</dbReference>
<dbReference type="PROSITE" id="PS50181">
    <property type="entry name" value="FBOX"/>
    <property type="match status" value="1"/>
</dbReference>
<dbReference type="InterPro" id="IPR013187">
    <property type="entry name" value="F-box-assoc_dom_typ3"/>
</dbReference>
<evidence type="ECO:0000313" key="2">
    <source>
        <dbReference type="EMBL" id="CAH1428900.1"/>
    </source>
</evidence>
<dbReference type="NCBIfam" id="TIGR01640">
    <property type="entry name" value="F_box_assoc_1"/>
    <property type="match status" value="1"/>
</dbReference>
<gene>
    <name evidence="2" type="ORF">LVIROSA_LOCUS15798</name>
</gene>
<comment type="caution">
    <text evidence="2">The sequence shown here is derived from an EMBL/GenBank/DDBJ whole genome shotgun (WGS) entry which is preliminary data.</text>
</comment>
<dbReference type="Proteomes" id="UP001157418">
    <property type="component" value="Unassembled WGS sequence"/>
</dbReference>
<name>A0AAU9MR83_9ASTR</name>
<accession>A0AAU9MR83</accession>